<gene>
    <name evidence="3" type="ORF">ACFOM8_09335</name>
</gene>
<dbReference type="PANTHER" id="PTHR34039">
    <property type="entry name" value="UPF0102 PROTEIN YRAN"/>
    <property type="match status" value="1"/>
</dbReference>
<comment type="caution">
    <text evidence="3">The sequence shown here is derived from an EMBL/GenBank/DDBJ whole genome shotgun (WGS) entry which is preliminary data.</text>
</comment>
<evidence type="ECO:0000256" key="1">
    <source>
        <dbReference type="ARBA" id="ARBA00006738"/>
    </source>
</evidence>
<organism evidence="3 4">
    <name type="scientific">Paracoccus angustae</name>
    <dbReference type="NCBI Taxonomy" id="1671480"/>
    <lineage>
        <taxon>Bacteria</taxon>
        <taxon>Pseudomonadati</taxon>
        <taxon>Pseudomonadota</taxon>
        <taxon>Alphaproteobacteria</taxon>
        <taxon>Rhodobacterales</taxon>
        <taxon>Paracoccaceae</taxon>
        <taxon>Paracoccus</taxon>
    </lineage>
</organism>
<dbReference type="SUPFAM" id="SSF52980">
    <property type="entry name" value="Restriction endonuclease-like"/>
    <property type="match status" value="1"/>
</dbReference>
<dbReference type="InterPro" id="IPR003509">
    <property type="entry name" value="UPF0102_YraN-like"/>
</dbReference>
<dbReference type="Pfam" id="PF02021">
    <property type="entry name" value="UPF0102"/>
    <property type="match status" value="1"/>
</dbReference>
<dbReference type="RefSeq" id="WP_377761085.1">
    <property type="nucleotide sequence ID" value="NZ_JBHRXY010000005.1"/>
</dbReference>
<protein>
    <recommendedName>
        <fullName evidence="2">UPF0102 protein ACFOM8_09335</fullName>
    </recommendedName>
</protein>
<name>A0ABV7U3P7_9RHOB</name>
<evidence type="ECO:0000313" key="3">
    <source>
        <dbReference type="EMBL" id="MFC3629647.1"/>
    </source>
</evidence>
<sequence>MSYAKAGDFDRALPVTPRVVSAARRSRGRLAHLSGTLAEDSVARILEGRGMTILARRWRGKAGEIDLICRTGSCLVFVEVKQSATHGEAAQRLGAAQQGRIMHAALEYCDKEGHAPLPEMRFDAALVDGQGRVEILERAFEEAFA</sequence>
<comment type="similarity">
    <text evidence="1 2">Belongs to the UPF0102 family.</text>
</comment>
<evidence type="ECO:0000256" key="2">
    <source>
        <dbReference type="HAMAP-Rule" id="MF_00048"/>
    </source>
</evidence>
<evidence type="ECO:0000313" key="4">
    <source>
        <dbReference type="Proteomes" id="UP001595539"/>
    </source>
</evidence>
<dbReference type="PANTHER" id="PTHR34039:SF1">
    <property type="entry name" value="UPF0102 PROTEIN YRAN"/>
    <property type="match status" value="1"/>
</dbReference>
<dbReference type="Proteomes" id="UP001595539">
    <property type="component" value="Unassembled WGS sequence"/>
</dbReference>
<proteinExistence type="inferred from homology"/>
<dbReference type="HAMAP" id="MF_00048">
    <property type="entry name" value="UPF0102"/>
    <property type="match status" value="1"/>
</dbReference>
<reference evidence="4" key="1">
    <citation type="journal article" date="2019" name="Int. J. Syst. Evol. Microbiol.">
        <title>The Global Catalogue of Microorganisms (GCM) 10K type strain sequencing project: providing services to taxonomists for standard genome sequencing and annotation.</title>
        <authorList>
            <consortium name="The Broad Institute Genomics Platform"/>
            <consortium name="The Broad Institute Genome Sequencing Center for Infectious Disease"/>
            <person name="Wu L."/>
            <person name="Ma J."/>
        </authorList>
    </citation>
    <scope>NUCLEOTIDE SEQUENCE [LARGE SCALE GENOMIC DNA]</scope>
    <source>
        <strain evidence="4">KCTC 42473</strain>
    </source>
</reference>
<dbReference type="InterPro" id="IPR011856">
    <property type="entry name" value="tRNA_endonuc-like_dom_sf"/>
</dbReference>
<dbReference type="InterPro" id="IPR011335">
    <property type="entry name" value="Restrct_endonuc-II-like"/>
</dbReference>
<accession>A0ABV7U3P7</accession>
<keyword evidence="4" id="KW-1185">Reference proteome</keyword>
<dbReference type="EMBL" id="JBHRXY010000005">
    <property type="protein sequence ID" value="MFC3629647.1"/>
    <property type="molecule type" value="Genomic_DNA"/>
</dbReference>
<dbReference type="Gene3D" id="3.40.1350.10">
    <property type="match status" value="1"/>
</dbReference>